<dbReference type="EMBL" id="AP023096">
    <property type="protein sequence ID" value="BCE62961.1"/>
    <property type="molecule type" value="Genomic_DNA"/>
</dbReference>
<evidence type="ECO:0000256" key="1">
    <source>
        <dbReference type="SAM" id="MobiDB-lite"/>
    </source>
</evidence>
<evidence type="ECO:0000313" key="6">
    <source>
        <dbReference type="EMBL" id="BCE88893.1"/>
    </source>
</evidence>
<dbReference type="EMBL" id="AP023091">
    <property type="protein sequence ID" value="BCE19101.1"/>
    <property type="molecule type" value="Genomic_DNA"/>
</dbReference>
<protein>
    <submittedName>
        <fullName evidence="3">Uncharacterized protein</fullName>
    </submittedName>
</protein>
<accession>A0A809Z1C2</accession>
<evidence type="ECO:0000313" key="2">
    <source>
        <dbReference type="EMBL" id="BCE19101.1"/>
    </source>
</evidence>
<proteinExistence type="predicted"/>
<feature type="region of interest" description="Disordered" evidence="1">
    <location>
        <begin position="49"/>
        <end position="76"/>
    </location>
</feature>
<dbReference type="EMBL" id="AP023099">
    <property type="protein sequence ID" value="BCE88893.1"/>
    <property type="molecule type" value="Genomic_DNA"/>
</dbReference>
<evidence type="ECO:0000313" key="3">
    <source>
        <dbReference type="EMBL" id="BCE45355.1"/>
    </source>
</evidence>
<name>A0A809Z1C2_9BRAD</name>
<feature type="compositionally biased region" description="Polar residues" evidence="1">
    <location>
        <begin position="107"/>
        <end position="119"/>
    </location>
</feature>
<dbReference type="EMBL" id="AP023095">
    <property type="protein sequence ID" value="BCE54236.1"/>
    <property type="molecule type" value="Genomic_DNA"/>
</dbReference>
<reference evidence="2" key="1">
    <citation type="submission" date="2020-05" db="EMBL/GenBank/DDBJ databases">
        <title>Complete genome sequence of Bradyrhizobium diazoefficiens XF1 isolated from soybean nodule.</title>
        <authorList>
            <person name="Noda R."/>
            <person name="Kakizaki K."/>
            <person name="Minamisawa K."/>
        </authorList>
    </citation>
    <scope>NUCLEOTIDE SEQUENCE</scope>
    <source>
        <strain evidence="2">XF1</strain>
    </source>
</reference>
<reference evidence="6" key="2">
    <citation type="submission" date="2020-05" db="EMBL/GenBank/DDBJ databases">
        <title>Complete genome sequence of Bradyrhizobium diazoefficiens XF10 isolated from soybean nodule.</title>
        <authorList>
            <person name="Noda R."/>
            <person name="Kakizaki K."/>
            <person name="Minamisawa K."/>
        </authorList>
    </citation>
    <scope>NUCLEOTIDE SEQUENCE</scope>
    <source>
        <strain evidence="6">XF10</strain>
    </source>
</reference>
<gene>
    <name evidence="6" type="ORF">XF10B_16910</name>
    <name evidence="2" type="ORF">XF1B_17820</name>
    <name evidence="3" type="ORF">XF4B_17040</name>
    <name evidence="4" type="ORF">XF5B_17480</name>
    <name evidence="5" type="ORF">XF6B_17600</name>
</gene>
<organism evidence="3">
    <name type="scientific">Bradyrhizobium diazoefficiens</name>
    <dbReference type="NCBI Taxonomy" id="1355477"/>
    <lineage>
        <taxon>Bacteria</taxon>
        <taxon>Pseudomonadati</taxon>
        <taxon>Pseudomonadota</taxon>
        <taxon>Alphaproteobacteria</taxon>
        <taxon>Hyphomicrobiales</taxon>
        <taxon>Nitrobacteraceae</taxon>
        <taxon>Bradyrhizobium</taxon>
    </lineage>
</organism>
<reference evidence="3" key="3">
    <citation type="submission" date="2020-05" db="EMBL/GenBank/DDBJ databases">
        <title>Complete genome sequence of Bradyrhizobium diazoefficiens XF4 isolated from soybean nodule.</title>
        <authorList>
            <person name="Noda R."/>
            <person name="Kakizaki K."/>
            <person name="Minamisawa K."/>
        </authorList>
    </citation>
    <scope>NUCLEOTIDE SEQUENCE</scope>
    <source>
        <strain evidence="3">XF4</strain>
    </source>
</reference>
<dbReference type="EMBL" id="AP023094">
    <property type="protein sequence ID" value="BCE45355.1"/>
    <property type="molecule type" value="Genomic_DNA"/>
</dbReference>
<reference evidence="5" key="5">
    <citation type="submission" date="2020-05" db="EMBL/GenBank/DDBJ databases">
        <title>Complete genome sequence of Bradyrhizobium diazoefficiens XF6 isolated from soybean nodule.</title>
        <authorList>
            <person name="Noda R."/>
            <person name="Kakizaki K."/>
            <person name="Minamisawa K."/>
        </authorList>
    </citation>
    <scope>NUCLEOTIDE SEQUENCE</scope>
    <source>
        <strain evidence="5">XF6</strain>
    </source>
</reference>
<evidence type="ECO:0000313" key="5">
    <source>
        <dbReference type="EMBL" id="BCE62961.1"/>
    </source>
</evidence>
<evidence type="ECO:0000313" key="4">
    <source>
        <dbReference type="EMBL" id="BCE54236.1"/>
    </source>
</evidence>
<feature type="region of interest" description="Disordered" evidence="1">
    <location>
        <begin position="94"/>
        <end position="119"/>
    </location>
</feature>
<sequence length="119" mass="13261">MADARRIRSHVALPIDDRVDGAGLVERDRVNLSGEQDLAAFVSLASEQRELGGETRSRRHDVRKSERPQHRGGQFDGADAHLRILRRFVPHLPDQFRSPRFKPALASQASPVSTSSISL</sequence>
<reference evidence="4" key="4">
    <citation type="submission" date="2020-05" db="EMBL/GenBank/DDBJ databases">
        <title>Complete genome sequence of Bradyrhizobium diazoefficiens XF5 isolated from soybean nodule.</title>
        <authorList>
            <person name="Noda R."/>
            <person name="Kakizaki K."/>
            <person name="Minamisawa K."/>
        </authorList>
    </citation>
    <scope>NUCLEOTIDE SEQUENCE</scope>
    <source>
        <strain evidence="4">XF5</strain>
    </source>
</reference>
<dbReference type="AlphaFoldDB" id="A0A809Z1C2"/>